<feature type="chain" id="PRO_5028184127" description="Lipoprotein" evidence="1">
    <location>
        <begin position="23"/>
        <end position="246"/>
    </location>
</feature>
<organism evidence="2">
    <name type="scientific">Oceanithermus profundus</name>
    <dbReference type="NCBI Taxonomy" id="187137"/>
    <lineage>
        <taxon>Bacteria</taxon>
        <taxon>Thermotogati</taxon>
        <taxon>Deinococcota</taxon>
        <taxon>Deinococci</taxon>
        <taxon>Thermales</taxon>
        <taxon>Thermaceae</taxon>
        <taxon>Oceanithermus</taxon>
    </lineage>
</organism>
<proteinExistence type="predicted"/>
<gene>
    <name evidence="2" type="ORF">ENK37_09960</name>
</gene>
<evidence type="ECO:0008006" key="3">
    <source>
        <dbReference type="Google" id="ProtNLM"/>
    </source>
</evidence>
<dbReference type="AlphaFoldDB" id="A0A7C4Z699"/>
<name>A0A7C4Z699_9DEIN</name>
<dbReference type="PROSITE" id="PS51257">
    <property type="entry name" value="PROKAR_LIPOPROTEIN"/>
    <property type="match status" value="1"/>
</dbReference>
<evidence type="ECO:0000256" key="1">
    <source>
        <dbReference type="SAM" id="SignalP"/>
    </source>
</evidence>
<evidence type="ECO:0000313" key="2">
    <source>
        <dbReference type="EMBL" id="HGY10354.1"/>
    </source>
</evidence>
<dbReference type="EMBL" id="DRPZ01000250">
    <property type="protein sequence ID" value="HGY10354.1"/>
    <property type="molecule type" value="Genomic_DNA"/>
</dbReference>
<sequence length="246" mass="27540">MRSWLVLTLLLLGACAPLPSVQETSADRLVFPGGWVEGRWVHGEVSFPLPAPPLDVDAVEDRIEVLFPYVWQSYRDGELTERHDLPAPARALRARPQPLVLLEDGVFTPEGGRRGYPARDAVRTRDGVYWIDDEGLWFERERLADGRFERVLAAGDEVVALARDHALRWPGERTLELPAEWFAADAAGDLYLLSPDGVHRLDLEGYELGFYPGAFEDLAASSDAGVWLLDEGGGVRHLDLRLEESW</sequence>
<protein>
    <recommendedName>
        <fullName evidence="3">Lipoprotein</fullName>
    </recommendedName>
</protein>
<keyword evidence="1" id="KW-0732">Signal</keyword>
<dbReference type="Proteomes" id="UP000885759">
    <property type="component" value="Unassembled WGS sequence"/>
</dbReference>
<comment type="caution">
    <text evidence="2">The sequence shown here is derived from an EMBL/GenBank/DDBJ whole genome shotgun (WGS) entry which is preliminary data.</text>
</comment>
<reference evidence="2" key="1">
    <citation type="journal article" date="2020" name="mSystems">
        <title>Genome- and Community-Level Interaction Insights into Carbon Utilization and Element Cycling Functions of Hydrothermarchaeota in Hydrothermal Sediment.</title>
        <authorList>
            <person name="Zhou Z."/>
            <person name="Liu Y."/>
            <person name="Xu W."/>
            <person name="Pan J."/>
            <person name="Luo Z.H."/>
            <person name="Li M."/>
        </authorList>
    </citation>
    <scope>NUCLEOTIDE SEQUENCE [LARGE SCALE GENOMIC DNA]</scope>
    <source>
        <strain evidence="2">HyVt-570</strain>
    </source>
</reference>
<feature type="signal peptide" evidence="1">
    <location>
        <begin position="1"/>
        <end position="22"/>
    </location>
</feature>
<accession>A0A7C4Z699</accession>